<dbReference type="RefSeq" id="WP_200244514.1">
    <property type="nucleotide sequence ID" value="NZ_NRRY01000019.1"/>
</dbReference>
<dbReference type="SUPFAM" id="SSF53613">
    <property type="entry name" value="Ribokinase-like"/>
    <property type="match status" value="1"/>
</dbReference>
<evidence type="ECO:0000313" key="10">
    <source>
        <dbReference type="Proteomes" id="UP001138768"/>
    </source>
</evidence>
<comment type="caution">
    <text evidence="9">The sequence shown here is derived from an EMBL/GenBank/DDBJ whole genome shotgun (WGS) entry which is preliminary data.</text>
</comment>
<comment type="similarity">
    <text evidence="1 6">Belongs to the carbohydrate kinase PfkB family.</text>
</comment>
<dbReference type="AlphaFoldDB" id="A0A9X0W9F8"/>
<dbReference type="NCBIfam" id="TIGR03168">
    <property type="entry name" value="1-PFK"/>
    <property type="match status" value="1"/>
</dbReference>
<dbReference type="CDD" id="cd01164">
    <property type="entry name" value="FruK_PfkB_like"/>
    <property type="match status" value="1"/>
</dbReference>
<reference evidence="9 10" key="1">
    <citation type="journal article" date="2020" name="Microorganisms">
        <title>Osmotic Adaptation and Compatible Solute Biosynthesis of Phototrophic Bacteria as Revealed from Genome Analyses.</title>
        <authorList>
            <person name="Imhoff J.F."/>
            <person name="Rahn T."/>
            <person name="Kunzel S."/>
            <person name="Keller A."/>
            <person name="Neulinger S.C."/>
        </authorList>
    </citation>
    <scope>NUCLEOTIDE SEQUENCE [LARGE SCALE GENOMIC DNA]</scope>
    <source>
        <strain evidence="9 10">DSM 25653</strain>
    </source>
</reference>
<evidence type="ECO:0000256" key="2">
    <source>
        <dbReference type="ARBA" id="ARBA00022679"/>
    </source>
</evidence>
<evidence type="ECO:0000256" key="7">
    <source>
        <dbReference type="SAM" id="MobiDB-lite"/>
    </source>
</evidence>
<keyword evidence="10" id="KW-1185">Reference proteome</keyword>
<gene>
    <name evidence="9" type="ORF">CKO42_12790</name>
</gene>
<dbReference type="GO" id="GO:0005829">
    <property type="term" value="C:cytosol"/>
    <property type="evidence" value="ECO:0007669"/>
    <property type="project" value="TreeGrafter"/>
</dbReference>
<feature type="region of interest" description="Disordered" evidence="7">
    <location>
        <begin position="18"/>
        <end position="41"/>
    </location>
</feature>
<evidence type="ECO:0000256" key="3">
    <source>
        <dbReference type="ARBA" id="ARBA00022741"/>
    </source>
</evidence>
<protein>
    <recommendedName>
        <fullName evidence="6">Phosphofructokinase</fullName>
    </recommendedName>
</protein>
<dbReference type="InterPro" id="IPR017583">
    <property type="entry name" value="Tagatose/fructose_Pkinase"/>
</dbReference>
<dbReference type="InterPro" id="IPR011611">
    <property type="entry name" value="PfkB_dom"/>
</dbReference>
<evidence type="ECO:0000259" key="8">
    <source>
        <dbReference type="Pfam" id="PF00294"/>
    </source>
</evidence>
<evidence type="ECO:0000256" key="6">
    <source>
        <dbReference type="PIRNR" id="PIRNR000535"/>
    </source>
</evidence>
<keyword evidence="5" id="KW-0067">ATP-binding</keyword>
<dbReference type="InterPro" id="IPR029056">
    <property type="entry name" value="Ribokinase-like"/>
</dbReference>
<dbReference type="PROSITE" id="PS00583">
    <property type="entry name" value="PFKB_KINASES_1"/>
    <property type="match status" value="1"/>
</dbReference>
<dbReference type="PANTHER" id="PTHR46566:SF2">
    <property type="entry name" value="ATP-DEPENDENT 6-PHOSPHOFRUCTOKINASE ISOZYME 2"/>
    <property type="match status" value="1"/>
</dbReference>
<sequence>MPDVVTLTMNPALDLSSETEQLKPGQKTRCSLPRRTPGGGGINVARGLHRLGTDVLAVYPSGGATGQRLDGLLEQAGIRTQSLPIDGDIRENLSLAEQAPHLESPRVFHLVFPGPQLAERDWQAVPEALEAIAPAPRYLVLSGSLPPGVPADFYAEVAQRVSQRGIRVVLDTAAPTLDATLRAQPPLFLIKPNRHECHQLFKVEREEPEAYLAGMEALLDQGAAEAIVVTLGSQGAVLASDGLRLHLQPPSVQGRAPMGAGDSFVSALIHRLTQDGTLSDAARDGVAAAAAAVKTRDANLYRKQDLEQLRSQVQTHEHQPSPKQS</sequence>
<proteinExistence type="inferred from homology"/>
<dbReference type="GO" id="GO:0003872">
    <property type="term" value="F:6-phosphofructokinase activity"/>
    <property type="evidence" value="ECO:0007669"/>
    <property type="project" value="TreeGrafter"/>
</dbReference>
<evidence type="ECO:0000256" key="1">
    <source>
        <dbReference type="ARBA" id="ARBA00010688"/>
    </source>
</evidence>
<dbReference type="InterPro" id="IPR002173">
    <property type="entry name" value="Carboh/pur_kinase_PfkB_CS"/>
</dbReference>
<organism evidence="9 10">
    <name type="scientific">Lamprobacter modestohalophilus</name>
    <dbReference type="NCBI Taxonomy" id="1064514"/>
    <lineage>
        <taxon>Bacteria</taxon>
        <taxon>Pseudomonadati</taxon>
        <taxon>Pseudomonadota</taxon>
        <taxon>Gammaproteobacteria</taxon>
        <taxon>Chromatiales</taxon>
        <taxon>Chromatiaceae</taxon>
        <taxon>Lamprobacter</taxon>
    </lineage>
</organism>
<feature type="domain" description="Carbohydrate kinase PfkB" evidence="8">
    <location>
        <begin position="13"/>
        <end position="299"/>
    </location>
</feature>
<evidence type="ECO:0000313" key="9">
    <source>
        <dbReference type="EMBL" id="MBK1619297.1"/>
    </source>
</evidence>
<accession>A0A9X0W9F8</accession>
<dbReference type="EMBL" id="NRRY01000019">
    <property type="protein sequence ID" value="MBK1619297.1"/>
    <property type="molecule type" value="Genomic_DNA"/>
</dbReference>
<dbReference type="GO" id="GO:0005524">
    <property type="term" value="F:ATP binding"/>
    <property type="evidence" value="ECO:0007669"/>
    <property type="project" value="UniProtKB-KW"/>
</dbReference>
<dbReference type="PIRSF" id="PIRSF000535">
    <property type="entry name" value="1PFK/6PFK/LacC"/>
    <property type="match status" value="1"/>
</dbReference>
<dbReference type="Proteomes" id="UP001138768">
    <property type="component" value="Unassembled WGS sequence"/>
</dbReference>
<keyword evidence="3" id="KW-0547">Nucleotide-binding</keyword>
<dbReference type="Gene3D" id="3.40.1190.20">
    <property type="match status" value="1"/>
</dbReference>
<keyword evidence="2 6" id="KW-0808">Transferase</keyword>
<evidence type="ECO:0000256" key="5">
    <source>
        <dbReference type="ARBA" id="ARBA00022840"/>
    </source>
</evidence>
<dbReference type="Pfam" id="PF00294">
    <property type="entry name" value="PfkB"/>
    <property type="match status" value="1"/>
</dbReference>
<keyword evidence="4" id="KW-0418">Kinase</keyword>
<name>A0A9X0W9F8_9GAMM</name>
<dbReference type="PANTHER" id="PTHR46566">
    <property type="entry name" value="1-PHOSPHOFRUCTOKINASE-RELATED"/>
    <property type="match status" value="1"/>
</dbReference>
<evidence type="ECO:0000256" key="4">
    <source>
        <dbReference type="ARBA" id="ARBA00022777"/>
    </source>
</evidence>